<evidence type="ECO:0000256" key="3">
    <source>
        <dbReference type="ARBA" id="ARBA00022692"/>
    </source>
</evidence>
<evidence type="ECO:0000256" key="4">
    <source>
        <dbReference type="ARBA" id="ARBA00022737"/>
    </source>
</evidence>
<dbReference type="InterPro" id="IPR051809">
    <property type="entry name" value="Plant_receptor-like_S/T_kinase"/>
</dbReference>
<evidence type="ECO:0000256" key="2">
    <source>
        <dbReference type="ARBA" id="ARBA00022614"/>
    </source>
</evidence>
<proteinExistence type="predicted"/>
<dbReference type="EC" id="2.7.11.1" evidence="7"/>
<keyword evidence="3" id="KW-0812">Transmembrane</keyword>
<dbReference type="PANTHER" id="PTHR27008">
    <property type="entry name" value="OS04G0122200 PROTEIN"/>
    <property type="match status" value="1"/>
</dbReference>
<keyword evidence="4" id="KW-0677">Repeat</keyword>
<gene>
    <name evidence="7" type="ORF">RchiOBHm_Chr5g0010951</name>
</gene>
<dbReference type="EMBL" id="PDCK01000043">
    <property type="protein sequence ID" value="PRQ29166.1"/>
    <property type="molecule type" value="Genomic_DNA"/>
</dbReference>
<evidence type="ECO:0000256" key="5">
    <source>
        <dbReference type="ARBA" id="ARBA00022989"/>
    </source>
</evidence>
<keyword evidence="8" id="KW-1185">Reference proteome</keyword>
<evidence type="ECO:0000256" key="6">
    <source>
        <dbReference type="ARBA" id="ARBA00023136"/>
    </source>
</evidence>
<keyword evidence="5" id="KW-1133">Transmembrane helix</keyword>
<dbReference type="AlphaFoldDB" id="A0A2P6Q4R8"/>
<name>A0A2P6Q4R8_ROSCH</name>
<dbReference type="STRING" id="74649.A0A2P6Q4R8"/>
<evidence type="ECO:0000313" key="7">
    <source>
        <dbReference type="EMBL" id="PRQ29166.1"/>
    </source>
</evidence>
<keyword evidence="7" id="KW-0808">Transferase</keyword>
<accession>A0A2P6Q4R8</accession>
<dbReference type="InterPro" id="IPR032675">
    <property type="entry name" value="LRR_dom_sf"/>
</dbReference>
<dbReference type="Proteomes" id="UP000238479">
    <property type="component" value="Chromosome 5"/>
</dbReference>
<dbReference type="PANTHER" id="PTHR27008:SF585">
    <property type="entry name" value="PROTEIN KINASE DOMAIN-CONTAINING PROTEIN"/>
    <property type="match status" value="1"/>
</dbReference>
<keyword evidence="2" id="KW-0433">Leucine-rich repeat</keyword>
<dbReference type="Gene3D" id="3.80.10.10">
    <property type="entry name" value="Ribonuclease Inhibitor"/>
    <property type="match status" value="1"/>
</dbReference>
<comment type="subcellular location">
    <subcellularLocation>
        <location evidence="1">Membrane</location>
    </subcellularLocation>
</comment>
<evidence type="ECO:0000313" key="8">
    <source>
        <dbReference type="Proteomes" id="UP000238479"/>
    </source>
</evidence>
<organism evidence="7 8">
    <name type="scientific">Rosa chinensis</name>
    <name type="common">China rose</name>
    <dbReference type="NCBI Taxonomy" id="74649"/>
    <lineage>
        <taxon>Eukaryota</taxon>
        <taxon>Viridiplantae</taxon>
        <taxon>Streptophyta</taxon>
        <taxon>Embryophyta</taxon>
        <taxon>Tracheophyta</taxon>
        <taxon>Spermatophyta</taxon>
        <taxon>Magnoliopsida</taxon>
        <taxon>eudicotyledons</taxon>
        <taxon>Gunneridae</taxon>
        <taxon>Pentapetalae</taxon>
        <taxon>rosids</taxon>
        <taxon>fabids</taxon>
        <taxon>Rosales</taxon>
        <taxon>Rosaceae</taxon>
        <taxon>Rosoideae</taxon>
        <taxon>Rosoideae incertae sedis</taxon>
        <taxon>Rosa</taxon>
    </lineage>
</organism>
<dbReference type="GO" id="GO:0004674">
    <property type="term" value="F:protein serine/threonine kinase activity"/>
    <property type="evidence" value="ECO:0007669"/>
    <property type="project" value="UniProtKB-KW"/>
</dbReference>
<reference evidence="7 8" key="1">
    <citation type="journal article" date="2018" name="Nat. Genet.">
        <title>The Rosa genome provides new insights in the design of modern roses.</title>
        <authorList>
            <person name="Bendahmane M."/>
        </authorList>
    </citation>
    <scope>NUCLEOTIDE SEQUENCE [LARGE SCALE GENOMIC DNA]</scope>
    <source>
        <strain evidence="8">cv. Old Blush</strain>
    </source>
</reference>
<keyword evidence="6" id="KW-0472">Membrane</keyword>
<keyword evidence="7" id="KW-0418">Kinase</keyword>
<dbReference type="GO" id="GO:0016020">
    <property type="term" value="C:membrane"/>
    <property type="evidence" value="ECO:0007669"/>
    <property type="project" value="UniProtKB-SubCell"/>
</dbReference>
<keyword evidence="7" id="KW-0723">Serine/threonine-protein kinase</keyword>
<sequence>MSNASQLTTLSLEENFLSGFIPSTLCALTNLERLSLDENNLTLDTPTTEVNVLSCLANLKNLKHLDFSKNPLNANLPISIRNFSSSLQNVYLYSCNMRDNIPDDIGNLSGLIVLSMFFFLRKGDNFIHLSMARRHVHRILSYTKIIHGISYQAKDR</sequence>
<dbReference type="InterPro" id="IPR001611">
    <property type="entry name" value="Leu-rich_rpt"/>
</dbReference>
<dbReference type="Gramene" id="PRQ29166">
    <property type="protein sequence ID" value="PRQ29166"/>
    <property type="gene ID" value="RchiOBHm_Chr5g0010951"/>
</dbReference>
<protein>
    <submittedName>
        <fullName evidence="7">Putative non-specific serine/threonine protein kinase</fullName>
        <ecNumber evidence="7">2.7.11.1</ecNumber>
    </submittedName>
</protein>
<dbReference type="Pfam" id="PF00560">
    <property type="entry name" value="LRR_1"/>
    <property type="match status" value="3"/>
</dbReference>
<comment type="caution">
    <text evidence="7">The sequence shown here is derived from an EMBL/GenBank/DDBJ whole genome shotgun (WGS) entry which is preliminary data.</text>
</comment>
<dbReference type="SUPFAM" id="SSF52058">
    <property type="entry name" value="L domain-like"/>
    <property type="match status" value="1"/>
</dbReference>
<evidence type="ECO:0000256" key="1">
    <source>
        <dbReference type="ARBA" id="ARBA00004370"/>
    </source>
</evidence>